<protein>
    <submittedName>
        <fullName evidence="1">Uncharacterized protein</fullName>
    </submittedName>
</protein>
<reference evidence="1" key="1">
    <citation type="journal article" date="2022" name="Plant J.">
        <title>Strategies of tolerance reflected in two North American maple genomes.</title>
        <authorList>
            <person name="McEvoy S.L."/>
            <person name="Sezen U.U."/>
            <person name="Trouern-Trend A."/>
            <person name="McMahon S.M."/>
            <person name="Schaberg P.G."/>
            <person name="Yang J."/>
            <person name="Wegrzyn J.L."/>
            <person name="Swenson N.G."/>
        </authorList>
    </citation>
    <scope>NUCLEOTIDE SEQUENCE</scope>
    <source>
        <strain evidence="1">NS2018</strain>
    </source>
</reference>
<name>A0AA39RLK0_ACESA</name>
<organism evidence="1 2">
    <name type="scientific">Acer saccharum</name>
    <name type="common">Sugar maple</name>
    <dbReference type="NCBI Taxonomy" id="4024"/>
    <lineage>
        <taxon>Eukaryota</taxon>
        <taxon>Viridiplantae</taxon>
        <taxon>Streptophyta</taxon>
        <taxon>Embryophyta</taxon>
        <taxon>Tracheophyta</taxon>
        <taxon>Spermatophyta</taxon>
        <taxon>Magnoliopsida</taxon>
        <taxon>eudicotyledons</taxon>
        <taxon>Gunneridae</taxon>
        <taxon>Pentapetalae</taxon>
        <taxon>rosids</taxon>
        <taxon>malvids</taxon>
        <taxon>Sapindales</taxon>
        <taxon>Sapindaceae</taxon>
        <taxon>Hippocastanoideae</taxon>
        <taxon>Acereae</taxon>
        <taxon>Acer</taxon>
    </lineage>
</organism>
<sequence>MTQATEALSRNLQQTKRRKAYQFQLLVISKSDDQLWASPVADRARKLVQQVTPGVDRPRTRPESQILVFPVADRALKQVQNRMLAVVQLLVMTNVISQKL</sequence>
<dbReference type="AlphaFoldDB" id="A0AA39RLK0"/>
<reference evidence="1" key="2">
    <citation type="submission" date="2023-06" db="EMBL/GenBank/DDBJ databases">
        <authorList>
            <person name="Swenson N.G."/>
            <person name="Wegrzyn J.L."/>
            <person name="Mcevoy S.L."/>
        </authorList>
    </citation>
    <scope>NUCLEOTIDE SEQUENCE</scope>
    <source>
        <strain evidence="1">NS2018</strain>
        <tissue evidence="1">Leaf</tissue>
    </source>
</reference>
<evidence type="ECO:0000313" key="1">
    <source>
        <dbReference type="EMBL" id="KAK0574530.1"/>
    </source>
</evidence>
<proteinExistence type="predicted"/>
<dbReference type="EMBL" id="JAUESC010000387">
    <property type="protein sequence ID" value="KAK0574530.1"/>
    <property type="molecule type" value="Genomic_DNA"/>
</dbReference>
<evidence type="ECO:0000313" key="2">
    <source>
        <dbReference type="Proteomes" id="UP001168877"/>
    </source>
</evidence>
<comment type="caution">
    <text evidence="1">The sequence shown here is derived from an EMBL/GenBank/DDBJ whole genome shotgun (WGS) entry which is preliminary data.</text>
</comment>
<accession>A0AA39RLK0</accession>
<dbReference type="Proteomes" id="UP001168877">
    <property type="component" value="Unassembled WGS sequence"/>
</dbReference>
<keyword evidence="2" id="KW-1185">Reference proteome</keyword>
<gene>
    <name evidence="1" type="ORF">LWI29_025043</name>
</gene>